<name>A0ABS6YY09_9ACTN</name>
<gene>
    <name evidence="3" type="ORF">GPJ59_00270</name>
</gene>
<dbReference type="RefSeq" id="WP_219664069.1">
    <property type="nucleotide sequence ID" value="NZ_WTFF01000001.1"/>
</dbReference>
<organism evidence="3 4">
    <name type="scientific">Streptomyces bambusae</name>
    <dbReference type="NCBI Taxonomy" id="1550616"/>
    <lineage>
        <taxon>Bacteria</taxon>
        <taxon>Bacillati</taxon>
        <taxon>Actinomycetota</taxon>
        <taxon>Actinomycetes</taxon>
        <taxon>Kitasatosporales</taxon>
        <taxon>Streptomycetaceae</taxon>
        <taxon>Streptomyces</taxon>
    </lineage>
</organism>
<dbReference type="Pfam" id="PF01066">
    <property type="entry name" value="CDP-OH_P_transf"/>
    <property type="match status" value="1"/>
</dbReference>
<evidence type="ECO:0000313" key="4">
    <source>
        <dbReference type="Proteomes" id="UP000812013"/>
    </source>
</evidence>
<keyword evidence="4" id="KW-1185">Reference proteome</keyword>
<keyword evidence="1 2" id="KW-0808">Transferase</keyword>
<reference evidence="3 4" key="1">
    <citation type="submission" date="2019-12" db="EMBL/GenBank/DDBJ databases">
        <title>Genome sequence of Streptomyces bambusae.</title>
        <authorList>
            <person name="Bansal K."/>
            <person name="Choksket S."/>
            <person name="Korpole S."/>
            <person name="Patil P.B."/>
        </authorList>
    </citation>
    <scope>NUCLEOTIDE SEQUENCE [LARGE SCALE GENOMIC DNA]</scope>
    <source>
        <strain evidence="3 4">SK60</strain>
    </source>
</reference>
<accession>A0ABS6YY09</accession>
<dbReference type="InterPro" id="IPR048254">
    <property type="entry name" value="CDP_ALCOHOL_P_TRANSF_CS"/>
</dbReference>
<dbReference type="PROSITE" id="PS00379">
    <property type="entry name" value="CDP_ALCOHOL_P_TRANSF"/>
    <property type="match status" value="1"/>
</dbReference>
<sequence>MDPVSDMDDSRAATDALLAGLRRGPLNPQATMRFLGRAAHRSLRQAARRPAALAELTALHAVLFTLAAGRRPGRCWVSISWALCVTHLGLLEGRTHLSAADVLTLIRANLPALPGGASRWSGALAIASDLADGRLARHRGTASPFGDYADTFADAAFWTWLTLTHEPSRPLRAAAIAAWALPITTVTAIAIHHGTMPERPRPTLLRPAAAMQAVVAVRHLLRRSLPASGPHTAPVLVPLSGAGSGVPSIRTPCQKATWSLNLRARGLGLG</sequence>
<comment type="similarity">
    <text evidence="2">Belongs to the CDP-alcohol phosphatidyltransferase class-I family.</text>
</comment>
<evidence type="ECO:0008006" key="5">
    <source>
        <dbReference type="Google" id="ProtNLM"/>
    </source>
</evidence>
<dbReference type="InterPro" id="IPR043130">
    <property type="entry name" value="CDP-OH_PTrfase_TM_dom"/>
</dbReference>
<dbReference type="InterPro" id="IPR000462">
    <property type="entry name" value="CDP-OH_P_trans"/>
</dbReference>
<evidence type="ECO:0000256" key="1">
    <source>
        <dbReference type="ARBA" id="ARBA00022679"/>
    </source>
</evidence>
<protein>
    <recommendedName>
        <fullName evidence="5">CDP-alcohol phosphatidyltransferase family protein</fullName>
    </recommendedName>
</protein>
<evidence type="ECO:0000256" key="2">
    <source>
        <dbReference type="RuleBase" id="RU003750"/>
    </source>
</evidence>
<evidence type="ECO:0000313" key="3">
    <source>
        <dbReference type="EMBL" id="MBW5480371.1"/>
    </source>
</evidence>
<dbReference type="Proteomes" id="UP000812013">
    <property type="component" value="Unassembled WGS sequence"/>
</dbReference>
<dbReference type="EMBL" id="WTFF01000001">
    <property type="protein sequence ID" value="MBW5480371.1"/>
    <property type="molecule type" value="Genomic_DNA"/>
</dbReference>
<dbReference type="Gene3D" id="1.20.120.1760">
    <property type="match status" value="1"/>
</dbReference>
<comment type="caution">
    <text evidence="3">The sequence shown here is derived from an EMBL/GenBank/DDBJ whole genome shotgun (WGS) entry which is preliminary data.</text>
</comment>
<proteinExistence type="inferred from homology"/>